<protein>
    <recommendedName>
        <fullName evidence="10">Ig-like domain-containing protein</fullName>
    </recommendedName>
</protein>
<sequence length="412" mass="46063">MGDNKSGGIVAAAKNRLQVVKGLEDVEVSECESCSFELSLNLAYIEGVWTRDGVQLKSKPNCRISMHGKKHSLLLKRAALGDAGLYSFEVNGVQTSARLSVRARDIHIVTELEDLDTTEHQPVNFLCEVNQVDVDGRWYREDCRIRPGDNIKIRHQGKTHTLFFKSVRPEHAGEIRFTAERVSSYATLTVKELPVQIVRPLRVKIAMYHHRGLLECQVSRPNAQVRWYKNQKELLPSKKYHLIVQDVYRQLIIDDVCSSDEDTYTCDAEDDKTSCQLLVEEQAISIVRGMSSVEVTEPEAALFQVETSLRSGRPPKWTLNGAVLEPSAAVDISREGTLHSLCLTSTDSSMSGPVLFVAGKSRSTAQLIVKERPLQVVHHLEDLEMKESSSATLSCKFAPSPRVVRGLKVVQL</sequence>
<accession>A0AA88SDN2</accession>
<dbReference type="AlphaFoldDB" id="A0AA88SDN2"/>
<keyword evidence="12" id="KW-1185">Reference proteome</keyword>
<dbReference type="PROSITE" id="PS50835">
    <property type="entry name" value="IG_LIKE"/>
    <property type="match status" value="1"/>
</dbReference>
<keyword evidence="7" id="KW-1015">Disulfide bond</keyword>
<dbReference type="InterPro" id="IPR036179">
    <property type="entry name" value="Ig-like_dom_sf"/>
</dbReference>
<dbReference type="InterPro" id="IPR013098">
    <property type="entry name" value="Ig_I-set"/>
</dbReference>
<dbReference type="InterPro" id="IPR052385">
    <property type="entry name" value="Obscurin/Obscurin-like_Reg"/>
</dbReference>
<evidence type="ECO:0000259" key="10">
    <source>
        <dbReference type="PROSITE" id="PS50835"/>
    </source>
</evidence>
<evidence type="ECO:0000256" key="5">
    <source>
        <dbReference type="ARBA" id="ARBA00022553"/>
    </source>
</evidence>
<keyword evidence="5" id="KW-0597">Phosphoprotein</keyword>
<evidence type="ECO:0000256" key="8">
    <source>
        <dbReference type="ARBA" id="ARBA00023242"/>
    </source>
</evidence>
<keyword evidence="6" id="KW-0677">Repeat</keyword>
<dbReference type="InterPro" id="IPR013783">
    <property type="entry name" value="Ig-like_fold"/>
</dbReference>
<dbReference type="Gene3D" id="2.60.40.10">
    <property type="entry name" value="Immunoglobulins"/>
    <property type="match status" value="4"/>
</dbReference>
<dbReference type="GO" id="GO:0005737">
    <property type="term" value="C:cytoplasm"/>
    <property type="evidence" value="ECO:0007669"/>
    <property type="project" value="UniProtKB-SubCell"/>
</dbReference>
<comment type="caution">
    <text evidence="11">The sequence shown here is derived from an EMBL/GenBank/DDBJ whole genome shotgun (WGS) entry which is preliminary data.</text>
</comment>
<dbReference type="SUPFAM" id="SSF48726">
    <property type="entry name" value="Immunoglobulin"/>
    <property type="match status" value="4"/>
</dbReference>
<evidence type="ECO:0000256" key="3">
    <source>
        <dbReference type="ARBA" id="ARBA00006692"/>
    </source>
</evidence>
<keyword evidence="4" id="KW-0963">Cytoplasm</keyword>
<evidence type="ECO:0000256" key="6">
    <source>
        <dbReference type="ARBA" id="ARBA00022737"/>
    </source>
</evidence>
<dbReference type="FunFam" id="2.60.40.10:FF:000050">
    <property type="entry name" value="Titin isoform B"/>
    <property type="match status" value="1"/>
</dbReference>
<dbReference type="SMART" id="SM00409">
    <property type="entry name" value="IG"/>
    <property type="match status" value="3"/>
</dbReference>
<gene>
    <name evidence="11" type="ORF">Q5P01_015978</name>
</gene>
<proteinExistence type="inferred from homology"/>
<evidence type="ECO:0000256" key="2">
    <source>
        <dbReference type="ARBA" id="ARBA00004496"/>
    </source>
</evidence>
<comment type="subcellular location">
    <subcellularLocation>
        <location evidence="2">Cytoplasm</location>
    </subcellularLocation>
    <subcellularLocation>
        <location evidence="1">Nucleus</location>
    </subcellularLocation>
</comment>
<evidence type="ECO:0000256" key="7">
    <source>
        <dbReference type="ARBA" id="ARBA00023157"/>
    </source>
</evidence>
<keyword evidence="9" id="KW-0393">Immunoglobulin domain</keyword>
<organism evidence="11 12">
    <name type="scientific">Channa striata</name>
    <name type="common">Snakehead murrel</name>
    <name type="synonym">Ophicephalus striatus</name>
    <dbReference type="NCBI Taxonomy" id="64152"/>
    <lineage>
        <taxon>Eukaryota</taxon>
        <taxon>Metazoa</taxon>
        <taxon>Chordata</taxon>
        <taxon>Craniata</taxon>
        <taxon>Vertebrata</taxon>
        <taxon>Euteleostomi</taxon>
        <taxon>Actinopterygii</taxon>
        <taxon>Neopterygii</taxon>
        <taxon>Teleostei</taxon>
        <taxon>Neoteleostei</taxon>
        <taxon>Acanthomorphata</taxon>
        <taxon>Anabantaria</taxon>
        <taxon>Anabantiformes</taxon>
        <taxon>Channoidei</taxon>
        <taxon>Channidae</taxon>
        <taxon>Channa</taxon>
    </lineage>
</organism>
<dbReference type="Proteomes" id="UP001187415">
    <property type="component" value="Unassembled WGS sequence"/>
</dbReference>
<feature type="domain" description="Ig-like" evidence="10">
    <location>
        <begin position="194"/>
        <end position="285"/>
    </location>
</feature>
<dbReference type="PANTHER" id="PTHR35971:SF5">
    <property type="entry name" value="OBSCURIN LIKE CYTOSKELETAL ADAPTOR 1"/>
    <property type="match status" value="1"/>
</dbReference>
<dbReference type="GO" id="GO:0005634">
    <property type="term" value="C:nucleus"/>
    <property type="evidence" value="ECO:0007669"/>
    <property type="project" value="UniProtKB-SubCell"/>
</dbReference>
<dbReference type="EMBL" id="JAUPFM010000012">
    <property type="protein sequence ID" value="KAK2835494.1"/>
    <property type="molecule type" value="Genomic_DNA"/>
</dbReference>
<dbReference type="Pfam" id="PF07679">
    <property type="entry name" value="I-set"/>
    <property type="match status" value="2"/>
</dbReference>
<reference evidence="11" key="1">
    <citation type="submission" date="2023-07" db="EMBL/GenBank/DDBJ databases">
        <title>Chromosome-level Genome Assembly of Striped Snakehead (Channa striata).</title>
        <authorList>
            <person name="Liu H."/>
        </authorList>
    </citation>
    <scope>NUCLEOTIDE SEQUENCE</scope>
    <source>
        <strain evidence="11">Gz</strain>
        <tissue evidence="11">Muscle</tissue>
    </source>
</reference>
<keyword evidence="8" id="KW-0539">Nucleus</keyword>
<evidence type="ECO:0000256" key="4">
    <source>
        <dbReference type="ARBA" id="ARBA00022490"/>
    </source>
</evidence>
<name>A0AA88SDN2_CHASR</name>
<comment type="similarity">
    <text evidence="3">Belongs to the protein kinase superfamily. CAMK Ser/Thr protein kinase family.</text>
</comment>
<evidence type="ECO:0000313" key="12">
    <source>
        <dbReference type="Proteomes" id="UP001187415"/>
    </source>
</evidence>
<evidence type="ECO:0000313" key="11">
    <source>
        <dbReference type="EMBL" id="KAK2835494.1"/>
    </source>
</evidence>
<dbReference type="CDD" id="cd00096">
    <property type="entry name" value="Ig"/>
    <property type="match status" value="2"/>
</dbReference>
<evidence type="ECO:0000256" key="9">
    <source>
        <dbReference type="ARBA" id="ARBA00023319"/>
    </source>
</evidence>
<dbReference type="PANTHER" id="PTHR35971">
    <property type="entry name" value="SI:DKEY-31G6.6"/>
    <property type="match status" value="1"/>
</dbReference>
<evidence type="ECO:0000256" key="1">
    <source>
        <dbReference type="ARBA" id="ARBA00004123"/>
    </source>
</evidence>
<dbReference type="InterPro" id="IPR007110">
    <property type="entry name" value="Ig-like_dom"/>
</dbReference>
<dbReference type="InterPro" id="IPR003599">
    <property type="entry name" value="Ig_sub"/>
</dbReference>